<name>A0ABP8ZKU7_9ACTN</name>
<protein>
    <recommendedName>
        <fullName evidence="3">Histidine kinase/HSP90-like ATPase domain-containing protein</fullName>
    </recommendedName>
</protein>
<reference evidence="5" key="1">
    <citation type="journal article" date="2019" name="Int. J. Syst. Evol. Microbiol.">
        <title>The Global Catalogue of Microorganisms (GCM) 10K type strain sequencing project: providing services to taxonomists for standard genome sequencing and annotation.</title>
        <authorList>
            <consortium name="The Broad Institute Genomics Platform"/>
            <consortium name="The Broad Institute Genome Sequencing Center for Infectious Disease"/>
            <person name="Wu L."/>
            <person name="Ma J."/>
        </authorList>
    </citation>
    <scope>NUCLEOTIDE SEQUENCE [LARGE SCALE GENOMIC DNA]</scope>
    <source>
        <strain evidence="5">JCM 18324</strain>
    </source>
</reference>
<accession>A0ABP8ZKU7</accession>
<comment type="caution">
    <text evidence="4">The sequence shown here is derived from an EMBL/GenBank/DDBJ whole genome shotgun (WGS) entry which is preliminary data.</text>
</comment>
<dbReference type="EMBL" id="BAABJV010000001">
    <property type="protein sequence ID" value="GAA4759461.1"/>
    <property type="molecule type" value="Genomic_DNA"/>
</dbReference>
<sequence length="172" mass="18120">MTTVPSEPRRRTARAPEADTPDSSRSCTNGNHAQPFFCTLSVPAKDPAAVSVARRLLLSTVRTWELVLTDETLHDLELLTGEAIANAVLHTTGPCSVSVRWTGTRLRVEVTDTAAPVPVQRGLVEPHAECGRGLTLIAALAATWGSAGTATGKVTWFEVGPAVPGDLDGAAR</sequence>
<proteinExistence type="predicted"/>
<dbReference type="SUPFAM" id="SSF55874">
    <property type="entry name" value="ATPase domain of HSP90 chaperone/DNA topoisomerase II/histidine kinase"/>
    <property type="match status" value="1"/>
</dbReference>
<feature type="domain" description="Histidine kinase/HSP90-like ATPase" evidence="3">
    <location>
        <begin position="45"/>
        <end position="154"/>
    </location>
</feature>
<gene>
    <name evidence="4" type="ORF">GCM10023329_00270</name>
</gene>
<evidence type="ECO:0000259" key="3">
    <source>
        <dbReference type="Pfam" id="PF13581"/>
    </source>
</evidence>
<evidence type="ECO:0000256" key="1">
    <source>
        <dbReference type="ARBA" id="ARBA00022527"/>
    </source>
</evidence>
<dbReference type="InterPro" id="IPR050267">
    <property type="entry name" value="Anti-sigma-factor_SerPK"/>
</dbReference>
<dbReference type="PANTHER" id="PTHR35526:SF3">
    <property type="entry name" value="ANTI-SIGMA-F FACTOR RSBW"/>
    <property type="match status" value="1"/>
</dbReference>
<dbReference type="Gene3D" id="3.30.565.10">
    <property type="entry name" value="Histidine kinase-like ATPase, C-terminal domain"/>
    <property type="match status" value="1"/>
</dbReference>
<keyword evidence="1" id="KW-0808">Transferase</keyword>
<evidence type="ECO:0000313" key="4">
    <source>
        <dbReference type="EMBL" id="GAA4759461.1"/>
    </source>
</evidence>
<keyword evidence="1" id="KW-0418">Kinase</keyword>
<keyword evidence="5" id="KW-1185">Reference proteome</keyword>
<evidence type="ECO:0000256" key="2">
    <source>
        <dbReference type="SAM" id="MobiDB-lite"/>
    </source>
</evidence>
<keyword evidence="1" id="KW-0723">Serine/threonine-protein kinase</keyword>
<dbReference type="Proteomes" id="UP001501147">
    <property type="component" value="Unassembled WGS sequence"/>
</dbReference>
<dbReference type="PANTHER" id="PTHR35526">
    <property type="entry name" value="ANTI-SIGMA-F FACTOR RSBW-RELATED"/>
    <property type="match status" value="1"/>
</dbReference>
<dbReference type="CDD" id="cd16936">
    <property type="entry name" value="HATPase_RsbW-like"/>
    <property type="match status" value="1"/>
</dbReference>
<evidence type="ECO:0000313" key="5">
    <source>
        <dbReference type="Proteomes" id="UP001501147"/>
    </source>
</evidence>
<dbReference type="InterPro" id="IPR003594">
    <property type="entry name" value="HATPase_dom"/>
</dbReference>
<dbReference type="Pfam" id="PF13581">
    <property type="entry name" value="HATPase_c_2"/>
    <property type="match status" value="1"/>
</dbReference>
<feature type="compositionally biased region" description="Basic and acidic residues" evidence="2">
    <location>
        <begin position="7"/>
        <end position="17"/>
    </location>
</feature>
<dbReference type="InterPro" id="IPR036890">
    <property type="entry name" value="HATPase_C_sf"/>
</dbReference>
<organism evidence="4 5">
    <name type="scientific">Streptomyces sanyensis</name>
    <dbReference type="NCBI Taxonomy" id="568869"/>
    <lineage>
        <taxon>Bacteria</taxon>
        <taxon>Bacillati</taxon>
        <taxon>Actinomycetota</taxon>
        <taxon>Actinomycetes</taxon>
        <taxon>Kitasatosporales</taxon>
        <taxon>Streptomycetaceae</taxon>
        <taxon>Streptomyces</taxon>
    </lineage>
</organism>
<feature type="region of interest" description="Disordered" evidence="2">
    <location>
        <begin position="1"/>
        <end position="28"/>
    </location>
</feature>